<accession>A0A1N7L020</accession>
<keyword evidence="4" id="KW-0963">Cytoplasm</keyword>
<evidence type="ECO:0000256" key="7">
    <source>
        <dbReference type="ARBA" id="ARBA00023125"/>
    </source>
</evidence>
<keyword evidence="7" id="KW-0238">DNA-binding</keyword>
<keyword evidence="9" id="KW-0804">Transcription</keyword>
<dbReference type="GO" id="GO:0046983">
    <property type="term" value="F:protein dimerization activity"/>
    <property type="evidence" value="ECO:0007669"/>
    <property type="project" value="InterPro"/>
</dbReference>
<evidence type="ECO:0000256" key="11">
    <source>
        <dbReference type="ARBA" id="ARBA00032593"/>
    </source>
</evidence>
<dbReference type="FunFam" id="1.10.10.10:FF:000189">
    <property type="entry name" value="HTH-type transcriptional regulator MntR"/>
    <property type="match status" value="1"/>
</dbReference>
<evidence type="ECO:0000256" key="6">
    <source>
        <dbReference type="ARBA" id="ARBA00023015"/>
    </source>
</evidence>
<evidence type="ECO:0000256" key="4">
    <source>
        <dbReference type="ARBA" id="ARBA00022490"/>
    </source>
</evidence>
<dbReference type="GO" id="GO:0005737">
    <property type="term" value="C:cytoplasm"/>
    <property type="evidence" value="ECO:0007669"/>
    <property type="project" value="UniProtKB-SubCell"/>
</dbReference>
<dbReference type="GO" id="GO:0003700">
    <property type="term" value="F:DNA-binding transcription factor activity"/>
    <property type="evidence" value="ECO:0007669"/>
    <property type="project" value="InterPro"/>
</dbReference>
<dbReference type="STRING" id="252246.SAMN05421799_102306"/>
<dbReference type="GO" id="GO:0003677">
    <property type="term" value="F:DNA binding"/>
    <property type="evidence" value="ECO:0007669"/>
    <property type="project" value="UniProtKB-KW"/>
</dbReference>
<dbReference type="Pfam" id="PF02742">
    <property type="entry name" value="Fe_dep_repr_C"/>
    <property type="match status" value="1"/>
</dbReference>
<keyword evidence="14" id="KW-1185">Reference proteome</keyword>
<evidence type="ECO:0000259" key="12">
    <source>
        <dbReference type="PROSITE" id="PS50944"/>
    </source>
</evidence>
<dbReference type="PROSITE" id="PS50944">
    <property type="entry name" value="HTH_DTXR"/>
    <property type="match status" value="1"/>
</dbReference>
<dbReference type="AlphaFoldDB" id="A0A1N7L020"/>
<feature type="domain" description="HTH dtxR-type" evidence="12">
    <location>
        <begin position="22"/>
        <end position="83"/>
    </location>
</feature>
<evidence type="ECO:0000256" key="3">
    <source>
        <dbReference type="ARBA" id="ARBA00011738"/>
    </source>
</evidence>
<dbReference type="InterPro" id="IPR036421">
    <property type="entry name" value="Fe_dep_repressor_sf"/>
</dbReference>
<dbReference type="InterPro" id="IPR022687">
    <property type="entry name" value="HTH_DTXR"/>
</dbReference>
<evidence type="ECO:0000256" key="5">
    <source>
        <dbReference type="ARBA" id="ARBA00022491"/>
    </source>
</evidence>
<evidence type="ECO:0000256" key="8">
    <source>
        <dbReference type="ARBA" id="ARBA00023159"/>
    </source>
</evidence>
<dbReference type="InterPro" id="IPR036388">
    <property type="entry name" value="WH-like_DNA-bd_sf"/>
</dbReference>
<evidence type="ECO:0000256" key="9">
    <source>
        <dbReference type="ARBA" id="ARBA00023163"/>
    </source>
</evidence>
<dbReference type="PANTHER" id="PTHR33238">
    <property type="entry name" value="IRON (METAL) DEPENDENT REPRESSOR, DTXR FAMILY"/>
    <property type="match status" value="1"/>
</dbReference>
<dbReference type="SMART" id="SM00529">
    <property type="entry name" value="HTH_DTXR"/>
    <property type="match status" value="1"/>
</dbReference>
<dbReference type="Gene3D" id="1.10.60.10">
    <property type="entry name" value="Iron dependent repressor, metal binding and dimerisation domain"/>
    <property type="match status" value="1"/>
</dbReference>
<comment type="subcellular location">
    <subcellularLocation>
        <location evidence="1">Cytoplasm</location>
    </subcellularLocation>
</comment>
<comment type="similarity">
    <text evidence="2">Belongs to the DtxR/MntR family.</text>
</comment>
<keyword evidence="5" id="KW-0678">Repressor</keyword>
<dbReference type="EMBL" id="FTOO01000002">
    <property type="protein sequence ID" value="SIS67137.1"/>
    <property type="molecule type" value="Genomic_DNA"/>
</dbReference>
<dbReference type="SUPFAM" id="SSF46785">
    <property type="entry name" value="Winged helix' DNA-binding domain"/>
    <property type="match status" value="1"/>
</dbReference>
<keyword evidence="8" id="KW-0010">Activator</keyword>
<reference evidence="14" key="1">
    <citation type="submission" date="2017-01" db="EMBL/GenBank/DDBJ databases">
        <authorList>
            <person name="Varghese N."/>
            <person name="Submissions S."/>
        </authorList>
    </citation>
    <scope>NUCLEOTIDE SEQUENCE [LARGE SCALE GENOMIC DNA]</scope>
    <source>
        <strain evidence="14">DSM 16176</strain>
    </source>
</reference>
<dbReference type="InterPro" id="IPR036390">
    <property type="entry name" value="WH_DNA-bd_sf"/>
</dbReference>
<dbReference type="InterPro" id="IPR050536">
    <property type="entry name" value="DtxR_MntR_Metal-Reg"/>
</dbReference>
<name>A0A1N7L020_9BACL</name>
<protein>
    <recommendedName>
        <fullName evidence="11">Manganese transport regulator</fullName>
    </recommendedName>
</protein>
<proteinExistence type="inferred from homology"/>
<keyword evidence="10" id="KW-0464">Manganese</keyword>
<dbReference type="InterPro" id="IPR022689">
    <property type="entry name" value="Iron_dep_repressor"/>
</dbReference>
<dbReference type="NCBIfam" id="NF003025">
    <property type="entry name" value="PRK03902.1"/>
    <property type="match status" value="1"/>
</dbReference>
<organism evidence="13 14">
    <name type="scientific">Alicyclobacillus vulcanalis</name>
    <dbReference type="NCBI Taxonomy" id="252246"/>
    <lineage>
        <taxon>Bacteria</taxon>
        <taxon>Bacillati</taxon>
        <taxon>Bacillota</taxon>
        <taxon>Bacilli</taxon>
        <taxon>Bacillales</taxon>
        <taxon>Alicyclobacillaceae</taxon>
        <taxon>Alicyclobacillus</taxon>
    </lineage>
</organism>
<dbReference type="InterPro" id="IPR001367">
    <property type="entry name" value="Fe_dep_repressor"/>
</dbReference>
<dbReference type="Pfam" id="PF01325">
    <property type="entry name" value="Fe_dep_repress"/>
    <property type="match status" value="1"/>
</dbReference>
<dbReference type="Proteomes" id="UP000186156">
    <property type="component" value="Unassembled WGS sequence"/>
</dbReference>
<sequence length="163" mass="18567">MPSLFWVVYNRGNGMGRLNALLTPSMEDYLEKIYELIHEKGYARVSDIANSLAVQPSSVTKMLQKLDENEYVSYEKYRGIVLTARGHKMGRLMKERHAMLADFLRMLGVQEDTLQKDVEGIEHHVSPATLEALQSLVLFLQAHPDVLSSFLAYREQASERPSP</sequence>
<gene>
    <name evidence="13" type="ORF">SAMN05421799_102306</name>
</gene>
<dbReference type="SUPFAM" id="SSF47979">
    <property type="entry name" value="Iron-dependent repressor protein, dimerization domain"/>
    <property type="match status" value="1"/>
</dbReference>
<evidence type="ECO:0000256" key="10">
    <source>
        <dbReference type="ARBA" id="ARBA00023211"/>
    </source>
</evidence>
<comment type="subunit">
    <text evidence="3">Homodimer.</text>
</comment>
<keyword evidence="6" id="KW-0805">Transcription regulation</keyword>
<evidence type="ECO:0000313" key="13">
    <source>
        <dbReference type="EMBL" id="SIS67137.1"/>
    </source>
</evidence>
<dbReference type="Gene3D" id="1.10.10.10">
    <property type="entry name" value="Winged helix-like DNA-binding domain superfamily/Winged helix DNA-binding domain"/>
    <property type="match status" value="1"/>
</dbReference>
<evidence type="ECO:0000256" key="1">
    <source>
        <dbReference type="ARBA" id="ARBA00004496"/>
    </source>
</evidence>
<evidence type="ECO:0000313" key="14">
    <source>
        <dbReference type="Proteomes" id="UP000186156"/>
    </source>
</evidence>
<evidence type="ECO:0000256" key="2">
    <source>
        <dbReference type="ARBA" id="ARBA00007871"/>
    </source>
</evidence>
<dbReference type="GO" id="GO:0046914">
    <property type="term" value="F:transition metal ion binding"/>
    <property type="evidence" value="ECO:0007669"/>
    <property type="project" value="InterPro"/>
</dbReference>
<dbReference type="PANTHER" id="PTHR33238:SF11">
    <property type="entry name" value="TRANSCRIPTIONAL REGULATOR MNTR"/>
    <property type="match status" value="1"/>
</dbReference>